<gene>
    <name evidence="1" type="ORF">K443DRAFT_639040</name>
</gene>
<dbReference type="EMBL" id="KN838761">
    <property type="protein sequence ID" value="KIJ95285.1"/>
    <property type="molecule type" value="Genomic_DNA"/>
</dbReference>
<dbReference type="Proteomes" id="UP000054477">
    <property type="component" value="Unassembled WGS sequence"/>
</dbReference>
<proteinExistence type="predicted"/>
<organism evidence="1 2">
    <name type="scientific">Laccaria amethystina LaAM-08-1</name>
    <dbReference type="NCBI Taxonomy" id="1095629"/>
    <lineage>
        <taxon>Eukaryota</taxon>
        <taxon>Fungi</taxon>
        <taxon>Dikarya</taxon>
        <taxon>Basidiomycota</taxon>
        <taxon>Agaricomycotina</taxon>
        <taxon>Agaricomycetes</taxon>
        <taxon>Agaricomycetidae</taxon>
        <taxon>Agaricales</taxon>
        <taxon>Agaricineae</taxon>
        <taxon>Hydnangiaceae</taxon>
        <taxon>Laccaria</taxon>
    </lineage>
</organism>
<dbReference type="HOGENOM" id="CLU_1845416_0_0_1"/>
<name>A0A0C9WTI9_9AGAR</name>
<protein>
    <submittedName>
        <fullName evidence="1">Unplaced genomic scaffold K443scaffold_226, whole genome shotgun sequence</fullName>
    </submittedName>
</protein>
<evidence type="ECO:0000313" key="2">
    <source>
        <dbReference type="Proteomes" id="UP000054477"/>
    </source>
</evidence>
<reference evidence="2" key="2">
    <citation type="submission" date="2015-01" db="EMBL/GenBank/DDBJ databases">
        <title>Evolutionary Origins and Diversification of the Mycorrhizal Mutualists.</title>
        <authorList>
            <consortium name="DOE Joint Genome Institute"/>
            <consortium name="Mycorrhizal Genomics Consortium"/>
            <person name="Kohler A."/>
            <person name="Kuo A."/>
            <person name="Nagy L.G."/>
            <person name="Floudas D."/>
            <person name="Copeland A."/>
            <person name="Barry K.W."/>
            <person name="Cichocki N."/>
            <person name="Veneault-Fourrey C."/>
            <person name="LaButti K."/>
            <person name="Lindquist E.A."/>
            <person name="Lipzen A."/>
            <person name="Lundell T."/>
            <person name="Morin E."/>
            <person name="Murat C."/>
            <person name="Riley R."/>
            <person name="Ohm R."/>
            <person name="Sun H."/>
            <person name="Tunlid A."/>
            <person name="Henrissat B."/>
            <person name="Grigoriev I.V."/>
            <person name="Hibbett D.S."/>
            <person name="Martin F."/>
        </authorList>
    </citation>
    <scope>NUCLEOTIDE SEQUENCE [LARGE SCALE GENOMIC DNA]</scope>
    <source>
        <strain evidence="2">LaAM-08-1</strain>
    </source>
</reference>
<keyword evidence="2" id="KW-1185">Reference proteome</keyword>
<dbReference type="AlphaFoldDB" id="A0A0C9WTI9"/>
<evidence type="ECO:0000313" key="1">
    <source>
        <dbReference type="EMBL" id="KIJ95285.1"/>
    </source>
</evidence>
<reference evidence="1 2" key="1">
    <citation type="submission" date="2014-04" db="EMBL/GenBank/DDBJ databases">
        <authorList>
            <consortium name="DOE Joint Genome Institute"/>
            <person name="Kuo A."/>
            <person name="Kohler A."/>
            <person name="Nagy L.G."/>
            <person name="Floudas D."/>
            <person name="Copeland A."/>
            <person name="Barry K.W."/>
            <person name="Cichocki N."/>
            <person name="Veneault-Fourrey C."/>
            <person name="LaButti K."/>
            <person name="Lindquist E.A."/>
            <person name="Lipzen A."/>
            <person name="Lundell T."/>
            <person name="Morin E."/>
            <person name="Murat C."/>
            <person name="Sun H."/>
            <person name="Tunlid A."/>
            <person name="Henrissat B."/>
            <person name="Grigoriev I.V."/>
            <person name="Hibbett D.S."/>
            <person name="Martin F."/>
            <person name="Nordberg H.P."/>
            <person name="Cantor M.N."/>
            <person name="Hua S.X."/>
        </authorList>
    </citation>
    <scope>NUCLEOTIDE SEQUENCE [LARGE SCALE GENOMIC DNA]</scope>
    <source>
        <strain evidence="1 2">LaAM-08-1</strain>
    </source>
</reference>
<sequence>MIIQNIKTRIDDIMNLVKFVEATATEDQKESFESQLLRWRNTKTEVTAPIVSTMVHSGEQSLPNEVGTPGGVKRDALIPSCRQEAPFEENGRKRRKITTIDLTGSDHDEVTDHCLPARRDNEVSINDGRDVEHAIEIID</sequence>
<accession>A0A0C9WTI9</accession>